<dbReference type="GO" id="GO:0009252">
    <property type="term" value="P:peptidoglycan biosynthetic process"/>
    <property type="evidence" value="ECO:0007669"/>
    <property type="project" value="UniProtKB-KW"/>
</dbReference>
<keyword evidence="9" id="KW-0573">Peptidoglycan synthesis</keyword>
<evidence type="ECO:0000256" key="13">
    <source>
        <dbReference type="ARBA" id="ARBA00023316"/>
    </source>
</evidence>
<feature type="transmembrane region" description="Helical" evidence="22">
    <location>
        <begin position="136"/>
        <end position="155"/>
    </location>
</feature>
<name>A0A518CSC9_9PLAN</name>
<dbReference type="GO" id="GO:0051301">
    <property type="term" value="P:cell division"/>
    <property type="evidence" value="ECO:0007669"/>
    <property type="project" value="UniProtKB-KW"/>
</dbReference>
<evidence type="ECO:0000256" key="4">
    <source>
        <dbReference type="ARBA" id="ARBA00022618"/>
    </source>
</evidence>
<feature type="transmembrane region" description="Helical" evidence="22">
    <location>
        <begin position="184"/>
        <end position="202"/>
    </location>
</feature>
<feature type="transmembrane region" description="Helical" evidence="22">
    <location>
        <begin position="337"/>
        <end position="359"/>
    </location>
</feature>
<feature type="transmembrane region" description="Helical" evidence="22">
    <location>
        <begin position="12"/>
        <end position="34"/>
    </location>
</feature>
<evidence type="ECO:0000256" key="1">
    <source>
        <dbReference type="ARBA" id="ARBA00004651"/>
    </source>
</evidence>
<keyword evidence="7 22" id="KW-0812">Transmembrane</keyword>
<comment type="catalytic activity">
    <reaction evidence="20">
        <text>[GlcNAc-(1-&gt;4)-Mur2Ac(oyl-L-Ala-gamma-D-Glu-L-Lys-D-Ala-D-Ala)](n)-di-trans,octa-cis-undecaprenyl diphosphate + beta-D-GlcNAc-(1-&gt;4)-Mur2Ac(oyl-L-Ala-gamma-D-Glu-L-Lys-D-Ala-D-Ala)-di-trans,octa-cis-undecaprenyl diphosphate = [GlcNAc-(1-&gt;4)-Mur2Ac(oyl-L-Ala-gamma-D-Glu-L-Lys-D-Ala-D-Ala)](n+1)-di-trans,octa-cis-undecaprenyl diphosphate + di-trans,octa-cis-undecaprenyl diphosphate + H(+)</text>
        <dbReference type="Rhea" id="RHEA:23708"/>
        <dbReference type="Rhea" id="RHEA-COMP:9602"/>
        <dbReference type="Rhea" id="RHEA-COMP:9603"/>
        <dbReference type="ChEBI" id="CHEBI:15378"/>
        <dbReference type="ChEBI" id="CHEBI:58405"/>
        <dbReference type="ChEBI" id="CHEBI:60033"/>
        <dbReference type="ChEBI" id="CHEBI:78435"/>
        <dbReference type="EC" id="2.4.99.28"/>
    </reaction>
</comment>
<evidence type="ECO:0000256" key="17">
    <source>
        <dbReference type="ARBA" id="ARBA00041185"/>
    </source>
</evidence>
<evidence type="ECO:0000256" key="11">
    <source>
        <dbReference type="ARBA" id="ARBA00023136"/>
    </source>
</evidence>
<keyword evidence="4" id="KW-0132">Cell division</keyword>
<feature type="transmembrane region" description="Helical" evidence="22">
    <location>
        <begin position="161"/>
        <end position="177"/>
    </location>
</feature>
<feature type="transmembrane region" description="Helical" evidence="22">
    <location>
        <begin position="46"/>
        <end position="64"/>
    </location>
</feature>
<reference evidence="23 24" key="1">
    <citation type="submission" date="2019-02" db="EMBL/GenBank/DDBJ databases">
        <title>Deep-cultivation of Planctomycetes and their phenomic and genomic characterization uncovers novel biology.</title>
        <authorList>
            <person name="Wiegand S."/>
            <person name="Jogler M."/>
            <person name="Boedeker C."/>
            <person name="Pinto D."/>
            <person name="Vollmers J."/>
            <person name="Rivas-Marin E."/>
            <person name="Kohn T."/>
            <person name="Peeters S.H."/>
            <person name="Heuer A."/>
            <person name="Rast P."/>
            <person name="Oberbeckmann S."/>
            <person name="Bunk B."/>
            <person name="Jeske O."/>
            <person name="Meyerdierks A."/>
            <person name="Storesund J.E."/>
            <person name="Kallscheuer N."/>
            <person name="Luecker S."/>
            <person name="Lage O.M."/>
            <person name="Pohl T."/>
            <person name="Merkel B.J."/>
            <person name="Hornburger P."/>
            <person name="Mueller R.-W."/>
            <person name="Bruemmer F."/>
            <person name="Labrenz M."/>
            <person name="Spormann A.M."/>
            <person name="Op den Camp H."/>
            <person name="Overmann J."/>
            <person name="Amann R."/>
            <person name="Jetten M.S.M."/>
            <person name="Mascher T."/>
            <person name="Medema M.H."/>
            <person name="Devos D.P."/>
            <person name="Kaster A.-K."/>
            <person name="Ovreas L."/>
            <person name="Rohde M."/>
            <person name="Galperin M.Y."/>
            <person name="Jogler C."/>
        </authorList>
    </citation>
    <scope>NUCLEOTIDE SEQUENCE [LARGE SCALE GENOMIC DNA]</scope>
    <source>
        <strain evidence="23 24">Pla110</strain>
    </source>
</reference>
<keyword evidence="12" id="KW-0131">Cell cycle</keyword>
<dbReference type="EC" id="2.4.99.28" evidence="19"/>
<comment type="similarity">
    <text evidence="16">Belongs to the SEDS family. FtsW subfamily.</text>
</comment>
<comment type="pathway">
    <text evidence="2">Cell wall biogenesis; peptidoglycan biosynthesis.</text>
</comment>
<dbReference type="InterPro" id="IPR001182">
    <property type="entry name" value="FtsW/RodA"/>
</dbReference>
<evidence type="ECO:0000256" key="20">
    <source>
        <dbReference type="ARBA" id="ARBA00049902"/>
    </source>
</evidence>
<evidence type="ECO:0000313" key="24">
    <source>
        <dbReference type="Proteomes" id="UP000317178"/>
    </source>
</evidence>
<feature type="transmembrane region" description="Helical" evidence="22">
    <location>
        <begin position="304"/>
        <end position="325"/>
    </location>
</feature>
<evidence type="ECO:0000313" key="23">
    <source>
        <dbReference type="EMBL" id="QDU82131.1"/>
    </source>
</evidence>
<keyword evidence="24" id="KW-1185">Reference proteome</keyword>
<evidence type="ECO:0000256" key="8">
    <source>
        <dbReference type="ARBA" id="ARBA00022960"/>
    </source>
</evidence>
<dbReference type="GO" id="GO:0008955">
    <property type="term" value="F:peptidoglycan glycosyltransferase activity"/>
    <property type="evidence" value="ECO:0007669"/>
    <property type="project" value="UniProtKB-EC"/>
</dbReference>
<gene>
    <name evidence="23" type="primary">ftsW</name>
    <name evidence="23" type="ORF">Pla110_38860</name>
</gene>
<evidence type="ECO:0000256" key="2">
    <source>
        <dbReference type="ARBA" id="ARBA00004752"/>
    </source>
</evidence>
<organism evidence="23 24">
    <name type="scientific">Polystyrenella longa</name>
    <dbReference type="NCBI Taxonomy" id="2528007"/>
    <lineage>
        <taxon>Bacteria</taxon>
        <taxon>Pseudomonadati</taxon>
        <taxon>Planctomycetota</taxon>
        <taxon>Planctomycetia</taxon>
        <taxon>Planctomycetales</taxon>
        <taxon>Planctomycetaceae</taxon>
        <taxon>Polystyrenella</taxon>
    </lineage>
</organism>
<dbReference type="PANTHER" id="PTHR30474">
    <property type="entry name" value="CELL CYCLE PROTEIN"/>
    <property type="match status" value="1"/>
</dbReference>
<evidence type="ECO:0000256" key="10">
    <source>
        <dbReference type="ARBA" id="ARBA00022989"/>
    </source>
</evidence>
<dbReference type="GO" id="GO:0032153">
    <property type="term" value="C:cell division site"/>
    <property type="evidence" value="ECO:0007669"/>
    <property type="project" value="TreeGrafter"/>
</dbReference>
<dbReference type="GO" id="GO:0071555">
    <property type="term" value="P:cell wall organization"/>
    <property type="evidence" value="ECO:0007669"/>
    <property type="project" value="UniProtKB-KW"/>
</dbReference>
<evidence type="ECO:0000256" key="6">
    <source>
        <dbReference type="ARBA" id="ARBA00022679"/>
    </source>
</evidence>
<dbReference type="Pfam" id="PF01098">
    <property type="entry name" value="FTSW_RODA_SPOVE"/>
    <property type="match status" value="1"/>
</dbReference>
<evidence type="ECO:0000256" key="14">
    <source>
        <dbReference type="ARBA" id="ARBA00032370"/>
    </source>
</evidence>
<evidence type="ECO:0000256" key="18">
    <source>
        <dbReference type="ARBA" id="ARBA00041418"/>
    </source>
</evidence>
<keyword evidence="3" id="KW-1003">Cell membrane</keyword>
<evidence type="ECO:0000256" key="7">
    <source>
        <dbReference type="ARBA" id="ARBA00022692"/>
    </source>
</evidence>
<keyword evidence="6 23" id="KW-0808">Transferase</keyword>
<dbReference type="RefSeq" id="WP_144998060.1">
    <property type="nucleotide sequence ID" value="NZ_CP036281.1"/>
</dbReference>
<evidence type="ECO:0000256" key="15">
    <source>
        <dbReference type="ARBA" id="ARBA00033270"/>
    </source>
</evidence>
<evidence type="ECO:0000256" key="5">
    <source>
        <dbReference type="ARBA" id="ARBA00022676"/>
    </source>
</evidence>
<feature type="transmembrane region" description="Helical" evidence="22">
    <location>
        <begin position="270"/>
        <end position="292"/>
    </location>
</feature>
<dbReference type="GO" id="GO:0008360">
    <property type="term" value="P:regulation of cell shape"/>
    <property type="evidence" value="ECO:0007669"/>
    <property type="project" value="UniProtKB-KW"/>
</dbReference>
<evidence type="ECO:0000256" key="19">
    <source>
        <dbReference type="ARBA" id="ARBA00044770"/>
    </source>
</evidence>
<keyword evidence="8" id="KW-0133">Cell shape</keyword>
<dbReference type="AlphaFoldDB" id="A0A518CSC9"/>
<dbReference type="NCBIfam" id="TIGR02614">
    <property type="entry name" value="ftsW"/>
    <property type="match status" value="1"/>
</dbReference>
<dbReference type="OrthoDB" id="9768187at2"/>
<dbReference type="Proteomes" id="UP000317178">
    <property type="component" value="Chromosome"/>
</dbReference>
<evidence type="ECO:0000256" key="12">
    <source>
        <dbReference type="ARBA" id="ARBA00023306"/>
    </source>
</evidence>
<evidence type="ECO:0000256" key="22">
    <source>
        <dbReference type="SAM" id="Phobius"/>
    </source>
</evidence>
<accession>A0A518CSC9</accession>
<dbReference type="GO" id="GO:0005886">
    <property type="term" value="C:plasma membrane"/>
    <property type="evidence" value="ECO:0007669"/>
    <property type="project" value="UniProtKB-SubCell"/>
</dbReference>
<feature type="compositionally biased region" description="Basic and acidic residues" evidence="21">
    <location>
        <begin position="394"/>
        <end position="406"/>
    </location>
</feature>
<sequence>MTNYERDRGLFLSLAGALVCFGIIMVYSASITSWPTEFEQIYLSRHLVRLAIGVSLAYICFLIPPRIWFKLAPAFFALTLLLLTLVLLPGLGKTVNGAQRWLQLGPLRFQPSDLGKIALPLLLARMICLRKERLSHWIYGTIPLLIPPAILVPLVVIEPDLGTSLFLLLGCAITLYVGGWPLKYFIGSALVTVPAVGSLLVLRPYQLKRITGFVDSWNDFGAAPYQLKQSLISLGSGGTWGTGLGKGWQKLSFLPEANTDFVFAVIGEELGLMGTLTVVLLWAGLFLVGFKLTRRLKARSFEQIVSFTLICQLVLQAGINMAVVTSLVPPKGIPLPLLSYGGTNLIVSLMTLGIIVSLARPDEALHVRLGQMETETGSETKTNKKAAVSNSSKAKPEEPLSRRGVA</sequence>
<keyword evidence="13" id="KW-0961">Cell wall biogenesis/degradation</keyword>
<evidence type="ECO:0000256" key="9">
    <source>
        <dbReference type="ARBA" id="ARBA00022984"/>
    </source>
</evidence>
<dbReference type="PANTHER" id="PTHR30474:SF2">
    <property type="entry name" value="PEPTIDOGLYCAN GLYCOSYLTRANSFERASE FTSW-RELATED"/>
    <property type="match status" value="1"/>
</dbReference>
<dbReference type="EMBL" id="CP036281">
    <property type="protein sequence ID" value="QDU82131.1"/>
    <property type="molecule type" value="Genomic_DNA"/>
</dbReference>
<comment type="subcellular location">
    <subcellularLocation>
        <location evidence="1">Cell membrane</location>
        <topology evidence="1">Multi-pass membrane protein</topology>
    </subcellularLocation>
</comment>
<dbReference type="GO" id="GO:0015648">
    <property type="term" value="F:lipid-linked peptidoglycan transporter activity"/>
    <property type="evidence" value="ECO:0007669"/>
    <property type="project" value="TreeGrafter"/>
</dbReference>
<dbReference type="InterPro" id="IPR013437">
    <property type="entry name" value="FtsW"/>
</dbReference>
<evidence type="ECO:0000256" key="3">
    <source>
        <dbReference type="ARBA" id="ARBA00022475"/>
    </source>
</evidence>
<evidence type="ECO:0000256" key="21">
    <source>
        <dbReference type="SAM" id="MobiDB-lite"/>
    </source>
</evidence>
<evidence type="ECO:0000256" key="16">
    <source>
        <dbReference type="ARBA" id="ARBA00038053"/>
    </source>
</evidence>
<feature type="region of interest" description="Disordered" evidence="21">
    <location>
        <begin position="372"/>
        <end position="406"/>
    </location>
</feature>
<dbReference type="KEGG" id="plon:Pla110_38860"/>
<keyword evidence="11 22" id="KW-0472">Membrane</keyword>
<proteinExistence type="inferred from homology"/>
<keyword evidence="10 22" id="KW-1133">Transmembrane helix</keyword>
<feature type="transmembrane region" description="Helical" evidence="22">
    <location>
        <begin position="71"/>
        <end position="92"/>
    </location>
</feature>
<protein>
    <recommendedName>
        <fullName evidence="17">Probable peptidoglycan glycosyltransferase FtsW</fullName>
        <ecNumber evidence="19">2.4.99.28</ecNumber>
    </recommendedName>
    <alternativeName>
        <fullName evidence="18">Cell division protein FtsW</fullName>
    </alternativeName>
    <alternativeName>
        <fullName evidence="15">Cell wall polymerase</fullName>
    </alternativeName>
    <alternativeName>
        <fullName evidence="14">Peptidoglycan polymerase</fullName>
    </alternativeName>
</protein>
<keyword evidence="5" id="KW-0328">Glycosyltransferase</keyword>